<accession>A0ABP9SGZ8</accession>
<feature type="compositionally biased region" description="Low complexity" evidence="1">
    <location>
        <begin position="36"/>
        <end position="51"/>
    </location>
</feature>
<evidence type="ECO:0000256" key="1">
    <source>
        <dbReference type="SAM" id="MobiDB-lite"/>
    </source>
</evidence>
<protein>
    <submittedName>
        <fullName evidence="2">Uncharacterized protein</fullName>
    </submittedName>
</protein>
<evidence type="ECO:0000313" key="3">
    <source>
        <dbReference type="Proteomes" id="UP001501570"/>
    </source>
</evidence>
<dbReference type="Proteomes" id="UP001501570">
    <property type="component" value="Unassembled WGS sequence"/>
</dbReference>
<gene>
    <name evidence="2" type="ORF">GCM10023322_59550</name>
</gene>
<evidence type="ECO:0000313" key="2">
    <source>
        <dbReference type="EMBL" id="GAA5194659.1"/>
    </source>
</evidence>
<reference evidence="3" key="1">
    <citation type="journal article" date="2019" name="Int. J. Syst. Evol. Microbiol.">
        <title>The Global Catalogue of Microorganisms (GCM) 10K type strain sequencing project: providing services to taxonomists for standard genome sequencing and annotation.</title>
        <authorList>
            <consortium name="The Broad Institute Genomics Platform"/>
            <consortium name="The Broad Institute Genome Sequencing Center for Infectious Disease"/>
            <person name="Wu L."/>
            <person name="Ma J."/>
        </authorList>
    </citation>
    <scope>NUCLEOTIDE SEQUENCE [LARGE SCALE GENOMIC DNA]</scope>
    <source>
        <strain evidence="3">JCM 18304</strain>
    </source>
</reference>
<feature type="region of interest" description="Disordered" evidence="1">
    <location>
        <begin position="1"/>
        <end position="62"/>
    </location>
</feature>
<keyword evidence="3" id="KW-1185">Reference proteome</keyword>
<feature type="compositionally biased region" description="Polar residues" evidence="1">
    <location>
        <begin position="1"/>
        <end position="21"/>
    </location>
</feature>
<organism evidence="2 3">
    <name type="scientific">Rugosimonospora acidiphila</name>
    <dbReference type="NCBI Taxonomy" id="556531"/>
    <lineage>
        <taxon>Bacteria</taxon>
        <taxon>Bacillati</taxon>
        <taxon>Actinomycetota</taxon>
        <taxon>Actinomycetes</taxon>
        <taxon>Micromonosporales</taxon>
        <taxon>Micromonosporaceae</taxon>
        <taxon>Rugosimonospora</taxon>
    </lineage>
</organism>
<name>A0ABP9SGZ8_9ACTN</name>
<sequence>MPANQMPLNTTSSMSNHNSPIPSRFPPRRGYAGPLGVARDAAGRPGAGRVRIQGPGRERLLI</sequence>
<comment type="caution">
    <text evidence="2">The sequence shown here is derived from an EMBL/GenBank/DDBJ whole genome shotgun (WGS) entry which is preliminary data.</text>
</comment>
<dbReference type="EMBL" id="BAABJQ010000022">
    <property type="protein sequence ID" value="GAA5194659.1"/>
    <property type="molecule type" value="Genomic_DNA"/>
</dbReference>
<proteinExistence type="predicted"/>